<accession>A0A4U9TQZ2</accession>
<dbReference type="AlphaFoldDB" id="A0A4U9TQZ2"/>
<name>A0A4U9TQZ2_SERFO</name>
<proteinExistence type="predicted"/>
<evidence type="ECO:0000313" key="1">
    <source>
        <dbReference type="EMBL" id="VTR22736.1"/>
    </source>
</evidence>
<dbReference type="EMBL" id="CABEEZ010000029">
    <property type="protein sequence ID" value="VTR22736.1"/>
    <property type="molecule type" value="Genomic_DNA"/>
</dbReference>
<organism evidence="1">
    <name type="scientific">Serratia fonticola</name>
    <dbReference type="NCBI Taxonomy" id="47917"/>
    <lineage>
        <taxon>Bacteria</taxon>
        <taxon>Pseudomonadati</taxon>
        <taxon>Pseudomonadota</taxon>
        <taxon>Gammaproteobacteria</taxon>
        <taxon>Enterobacterales</taxon>
        <taxon>Yersiniaceae</taxon>
        <taxon>Serratia</taxon>
    </lineage>
</organism>
<gene>
    <name evidence="1" type="ORF">NCTC12965_01590</name>
</gene>
<sequence length="51" mass="5547">MNWEAKTRIGNGLFSAALFQTDTKNEIVVDESSNGRTSYKNAGKPVAVGWS</sequence>
<reference evidence="1" key="1">
    <citation type="submission" date="2019-05" db="EMBL/GenBank/DDBJ databases">
        <authorList>
            <consortium name="Pathogen Informatics"/>
        </authorList>
    </citation>
    <scope>NUCLEOTIDE SEQUENCE [LARGE SCALE GENOMIC DNA]</scope>
    <source>
        <strain evidence="1">NCTC12965</strain>
    </source>
</reference>
<protein>
    <submittedName>
        <fullName evidence="1">Uncharacterized protein</fullName>
    </submittedName>
</protein>